<dbReference type="AlphaFoldDB" id="A0A9P5ZBG6"/>
<evidence type="ECO:0000256" key="11">
    <source>
        <dbReference type="ARBA" id="ARBA00022927"/>
    </source>
</evidence>
<keyword evidence="11" id="KW-0653">Protein transport</keyword>
<keyword evidence="5" id="KW-0934">Plastid</keyword>
<keyword evidence="10" id="KW-0460">Magnesium</keyword>
<keyword evidence="7" id="KW-0479">Metal-binding</keyword>
<dbReference type="SUPFAM" id="SSF52540">
    <property type="entry name" value="P-loop containing nucleoside triphosphate hydrolases"/>
    <property type="match status" value="2"/>
</dbReference>
<keyword evidence="3" id="KW-0813">Transport</keyword>
<dbReference type="InterPro" id="IPR006073">
    <property type="entry name" value="GTP-bd"/>
</dbReference>
<evidence type="ECO:0000256" key="2">
    <source>
        <dbReference type="ARBA" id="ARBA00004167"/>
    </source>
</evidence>
<evidence type="ECO:0000256" key="4">
    <source>
        <dbReference type="ARBA" id="ARBA00022528"/>
    </source>
</evidence>
<comment type="cofactor">
    <cofactor evidence="1">
        <name>Mg(2+)</name>
        <dbReference type="ChEBI" id="CHEBI:18420"/>
    </cofactor>
</comment>
<dbReference type="GO" id="GO:0015031">
    <property type="term" value="P:protein transport"/>
    <property type="evidence" value="ECO:0007669"/>
    <property type="project" value="UniProtKB-KW"/>
</dbReference>
<dbReference type="OrthoDB" id="8954335at2759"/>
<keyword evidence="13" id="KW-0472">Membrane</keyword>
<organism evidence="16 17">
    <name type="scientific">Pholiota conissans</name>
    <dbReference type="NCBI Taxonomy" id="109636"/>
    <lineage>
        <taxon>Eukaryota</taxon>
        <taxon>Fungi</taxon>
        <taxon>Dikarya</taxon>
        <taxon>Basidiomycota</taxon>
        <taxon>Agaricomycotina</taxon>
        <taxon>Agaricomycetes</taxon>
        <taxon>Agaricomycetidae</taxon>
        <taxon>Agaricales</taxon>
        <taxon>Agaricineae</taxon>
        <taxon>Strophariaceae</taxon>
        <taxon>Pholiota</taxon>
    </lineage>
</organism>
<reference evidence="16" key="1">
    <citation type="submission" date="2020-11" db="EMBL/GenBank/DDBJ databases">
        <authorList>
            <consortium name="DOE Joint Genome Institute"/>
            <person name="Ahrendt S."/>
            <person name="Riley R."/>
            <person name="Andreopoulos W."/>
            <person name="Labutti K."/>
            <person name="Pangilinan J."/>
            <person name="Ruiz-Duenas F.J."/>
            <person name="Barrasa J.M."/>
            <person name="Sanchez-Garcia M."/>
            <person name="Camarero S."/>
            <person name="Miyauchi S."/>
            <person name="Serrano A."/>
            <person name="Linde D."/>
            <person name="Babiker R."/>
            <person name="Drula E."/>
            <person name="Ayuso-Fernandez I."/>
            <person name="Pacheco R."/>
            <person name="Padilla G."/>
            <person name="Ferreira P."/>
            <person name="Barriuso J."/>
            <person name="Kellner H."/>
            <person name="Castanera R."/>
            <person name="Alfaro M."/>
            <person name="Ramirez L."/>
            <person name="Pisabarro A.G."/>
            <person name="Kuo A."/>
            <person name="Tritt A."/>
            <person name="Lipzen A."/>
            <person name="He G."/>
            <person name="Yan M."/>
            <person name="Ng V."/>
            <person name="Cullen D."/>
            <person name="Martin F."/>
            <person name="Rosso M.-N."/>
            <person name="Henrissat B."/>
            <person name="Hibbett D."/>
            <person name="Martinez A.T."/>
            <person name="Grigoriev I.V."/>
        </authorList>
    </citation>
    <scope>NUCLEOTIDE SEQUENCE</scope>
    <source>
        <strain evidence="16">CIRM-BRFM 674</strain>
    </source>
</reference>
<evidence type="ECO:0000256" key="5">
    <source>
        <dbReference type="ARBA" id="ARBA00022640"/>
    </source>
</evidence>
<evidence type="ECO:0000256" key="10">
    <source>
        <dbReference type="ARBA" id="ARBA00022842"/>
    </source>
</evidence>
<evidence type="ECO:0000256" key="1">
    <source>
        <dbReference type="ARBA" id="ARBA00001946"/>
    </source>
</evidence>
<proteinExistence type="predicted"/>
<comment type="caution">
    <text evidence="16">The sequence shown here is derived from an EMBL/GenBank/DDBJ whole genome shotgun (WGS) entry which is preliminary data.</text>
</comment>
<dbReference type="InterPro" id="IPR045058">
    <property type="entry name" value="GIMA/IAN/Toc"/>
</dbReference>
<dbReference type="GO" id="GO:0005525">
    <property type="term" value="F:GTP binding"/>
    <property type="evidence" value="ECO:0007669"/>
    <property type="project" value="InterPro"/>
</dbReference>
<name>A0A9P5ZBG6_9AGAR</name>
<comment type="subcellular location">
    <subcellularLocation>
        <location evidence="2">Membrane</location>
        <topology evidence="2">Single-pass membrane protein</topology>
    </subcellularLocation>
    <subcellularLocation>
        <location evidence="14">Plastid</location>
        <location evidence="14">Chloroplast outer membrane</location>
    </subcellularLocation>
</comment>
<evidence type="ECO:0000256" key="12">
    <source>
        <dbReference type="ARBA" id="ARBA00022989"/>
    </source>
</evidence>
<evidence type="ECO:0000256" key="7">
    <source>
        <dbReference type="ARBA" id="ARBA00022723"/>
    </source>
</evidence>
<keyword evidence="6" id="KW-0812">Transmembrane</keyword>
<keyword evidence="4" id="KW-0150">Chloroplast</keyword>
<dbReference type="Proteomes" id="UP000807469">
    <property type="component" value="Unassembled WGS sequence"/>
</dbReference>
<keyword evidence="17" id="KW-1185">Reference proteome</keyword>
<evidence type="ECO:0000313" key="16">
    <source>
        <dbReference type="EMBL" id="KAF9484397.1"/>
    </source>
</evidence>
<keyword evidence="8" id="KW-0378">Hydrolase</keyword>
<evidence type="ECO:0000313" key="17">
    <source>
        <dbReference type="Proteomes" id="UP000807469"/>
    </source>
</evidence>
<dbReference type="GO" id="GO:0046872">
    <property type="term" value="F:metal ion binding"/>
    <property type="evidence" value="ECO:0007669"/>
    <property type="project" value="UniProtKB-KW"/>
</dbReference>
<evidence type="ECO:0000256" key="14">
    <source>
        <dbReference type="ARBA" id="ARBA00024013"/>
    </source>
</evidence>
<dbReference type="GO" id="GO:0016787">
    <property type="term" value="F:hydrolase activity"/>
    <property type="evidence" value="ECO:0007669"/>
    <property type="project" value="UniProtKB-KW"/>
</dbReference>
<protein>
    <recommendedName>
        <fullName evidence="15">G domain-containing protein</fullName>
    </recommendedName>
</protein>
<feature type="domain" description="G" evidence="15">
    <location>
        <begin position="589"/>
        <end position="692"/>
    </location>
</feature>
<gene>
    <name evidence="16" type="ORF">BDN70DRAFT_917762</name>
</gene>
<dbReference type="EMBL" id="MU155144">
    <property type="protein sequence ID" value="KAF9484397.1"/>
    <property type="molecule type" value="Genomic_DNA"/>
</dbReference>
<dbReference type="Pfam" id="PF01926">
    <property type="entry name" value="MMR_HSR1"/>
    <property type="match status" value="2"/>
</dbReference>
<evidence type="ECO:0000256" key="6">
    <source>
        <dbReference type="ARBA" id="ARBA00022692"/>
    </source>
</evidence>
<dbReference type="PANTHER" id="PTHR10903:SF135">
    <property type="entry name" value="TRANSLOCASE OF CHLOROPLAST 120, CHLOROPLASTIC-RELATED"/>
    <property type="match status" value="1"/>
</dbReference>
<evidence type="ECO:0000259" key="15">
    <source>
        <dbReference type="Pfam" id="PF01926"/>
    </source>
</evidence>
<keyword evidence="12" id="KW-1133">Transmembrane helix</keyword>
<evidence type="ECO:0000256" key="13">
    <source>
        <dbReference type="ARBA" id="ARBA00023136"/>
    </source>
</evidence>
<evidence type="ECO:0000256" key="9">
    <source>
        <dbReference type="ARBA" id="ARBA00022805"/>
    </source>
</evidence>
<dbReference type="Gene3D" id="3.40.50.300">
    <property type="entry name" value="P-loop containing nucleotide triphosphate hydrolases"/>
    <property type="match status" value="2"/>
</dbReference>
<sequence>MSRTPSALLWRLGEKLSEPSPYPSESAFSENPSTWINDSFESVSDILIDDEVSCSIFSLKQAGHLGLRNSIFPRLVSYVCVRIKSFDDEQTSRLTQFLEIHSEWSKMGDIAQILRHGEILKTLVGYIIDPKLMSWERGLLVNLHRLDLTSFVARLLLICSNVQQMESLAHDAPRNAQCLVDILHALLDYDHLKSVRHTILETLSNLSRNWELNSREANLDTVPATELRTPVSDIADLLPAAQPALTLLNADELLGDPNGEDIVIAVMGPSGTGKSSFINKLLGKDVAQASGGLQSCTEEVRAFGCFHPLRSNQRIIVVDTPGFDDTRTTDFDVLKSIAEWLENTYNKRIKLSGILQFHSIRDSRMRRTPLRNLEMFQRLCGPRALKNVILLTTFWDVESERVGMDRERQLRDIYWEPLIHNGSRIDRYDPPTYERAWEIVDRFPPTPIALAIQVEMVDERKKFWETSVFKFLEDWWHKFTNAMKGPKKHADDMGFDNSFSRNEGLNSASSSPSLDLTPRIHTKLILVAESEGAMKCCGIFQRHNTDFAMATDTKQRFNLPTWHSLRWKGKSSVSDPVFDGHSSDVIIPVMGPTGVGKSTFINNVIGEDKAVVGHGLKSQTAQLQPIVIPFGQQGVFSQPYGEGQEGRLILVDTPGFDDTYVDDAEILERISLWLKKSYMDKVKLGGVLYLHDITQTRMLGTTRRNLDMFRKLVGQSALSSVVLVTTKWSLVDETVGLNRQQQLQEQFWKDMMDAGSVIEKVKSAAESRKLVREILSRLKNAQITSQKNRTLPQKHHPEFLNDHTPFQYEHVPPQNVNIPPQNIPLPNVDTPLPNVDTPLPNVDTPLQNVATPLPNVATPLPNVATPLPNVATPLPNVDTPLQNVDAPPQNDQVPSNQNDLASNFLHIQDELVNMKKFIPQTEAGKTLKYSLEKLIEMQTKRARRMKQQMKGSNHDPALIQEFQKGQEELAILLATADKLKVPLVARLKKFFRAFV</sequence>
<dbReference type="GO" id="GO:0016020">
    <property type="term" value="C:membrane"/>
    <property type="evidence" value="ECO:0007669"/>
    <property type="project" value="UniProtKB-SubCell"/>
</dbReference>
<dbReference type="PANTHER" id="PTHR10903">
    <property type="entry name" value="GTPASE, IMAP FAMILY MEMBER-RELATED"/>
    <property type="match status" value="1"/>
</dbReference>
<dbReference type="CDD" id="cd00882">
    <property type="entry name" value="Ras_like_GTPase"/>
    <property type="match status" value="1"/>
</dbReference>
<evidence type="ECO:0000256" key="3">
    <source>
        <dbReference type="ARBA" id="ARBA00022448"/>
    </source>
</evidence>
<dbReference type="InterPro" id="IPR027417">
    <property type="entry name" value="P-loop_NTPase"/>
</dbReference>
<accession>A0A9P5ZBG6</accession>
<feature type="domain" description="G" evidence="15">
    <location>
        <begin position="264"/>
        <end position="355"/>
    </location>
</feature>
<keyword evidence="9" id="KW-1002">Plastid outer membrane</keyword>
<evidence type="ECO:0000256" key="8">
    <source>
        <dbReference type="ARBA" id="ARBA00022801"/>
    </source>
</evidence>